<name>A0ABV9Y4P9_9PSEU</name>
<dbReference type="InterPro" id="IPR027383">
    <property type="entry name" value="Znf_put"/>
</dbReference>
<feature type="transmembrane region" description="Helical" evidence="3">
    <location>
        <begin position="87"/>
        <end position="108"/>
    </location>
</feature>
<accession>A0ABV9Y4P9</accession>
<evidence type="ECO:0000256" key="1">
    <source>
        <dbReference type="ARBA" id="ARBA00023015"/>
    </source>
</evidence>
<dbReference type="RefSeq" id="WP_344040034.1">
    <property type="nucleotide sequence ID" value="NZ_BAAAKE010000020.1"/>
</dbReference>
<dbReference type="Proteomes" id="UP001595833">
    <property type="component" value="Unassembled WGS sequence"/>
</dbReference>
<sequence length="210" mass="22073">MSPDPFREQLGAFVLGQLPPEQEPAVRAHVDGCLACRTEVVELRPVAELLRLVDPDRVTGEAPVPPHLGELVVSRVRAERRRRVPRWGATAAAAVLVSLVSGGIGWYAGQPSLPLEPVAVQAGAGVRARAALVPHTWGVEIKLTASGFTAGRAYRVVVTDREGREASAGAFVGTGDAPMTCNLNSSVLRGDATRFAVLGDDGEVVLTASL</sequence>
<evidence type="ECO:0000313" key="5">
    <source>
        <dbReference type="EMBL" id="MFC5055646.1"/>
    </source>
</evidence>
<keyword evidence="6" id="KW-1185">Reference proteome</keyword>
<reference evidence="6" key="1">
    <citation type="journal article" date="2019" name="Int. J. Syst. Evol. Microbiol.">
        <title>The Global Catalogue of Microorganisms (GCM) 10K type strain sequencing project: providing services to taxonomists for standard genome sequencing and annotation.</title>
        <authorList>
            <consortium name="The Broad Institute Genomics Platform"/>
            <consortium name="The Broad Institute Genome Sequencing Center for Infectious Disease"/>
            <person name="Wu L."/>
            <person name="Ma J."/>
        </authorList>
    </citation>
    <scope>NUCLEOTIDE SEQUENCE [LARGE SCALE GENOMIC DNA]</scope>
    <source>
        <strain evidence="6">KCTC 12848</strain>
    </source>
</reference>
<dbReference type="Pfam" id="PF13490">
    <property type="entry name" value="zf-HC2"/>
    <property type="match status" value="1"/>
</dbReference>
<gene>
    <name evidence="5" type="ORF">ACFPFM_18025</name>
</gene>
<keyword evidence="3" id="KW-0472">Membrane</keyword>
<keyword evidence="2" id="KW-0804">Transcription</keyword>
<feature type="domain" description="Putative zinc-finger" evidence="4">
    <location>
        <begin position="6"/>
        <end position="37"/>
    </location>
</feature>
<keyword evidence="1" id="KW-0805">Transcription regulation</keyword>
<proteinExistence type="predicted"/>
<organism evidence="5 6">
    <name type="scientific">Saccharothrix xinjiangensis</name>
    <dbReference type="NCBI Taxonomy" id="204798"/>
    <lineage>
        <taxon>Bacteria</taxon>
        <taxon>Bacillati</taxon>
        <taxon>Actinomycetota</taxon>
        <taxon>Actinomycetes</taxon>
        <taxon>Pseudonocardiales</taxon>
        <taxon>Pseudonocardiaceae</taxon>
        <taxon>Saccharothrix</taxon>
    </lineage>
</organism>
<protein>
    <submittedName>
        <fullName evidence="5">Anti-sigma factor family protein</fullName>
    </submittedName>
</protein>
<evidence type="ECO:0000256" key="2">
    <source>
        <dbReference type="ARBA" id="ARBA00023163"/>
    </source>
</evidence>
<evidence type="ECO:0000313" key="6">
    <source>
        <dbReference type="Proteomes" id="UP001595833"/>
    </source>
</evidence>
<evidence type="ECO:0000259" key="4">
    <source>
        <dbReference type="Pfam" id="PF13490"/>
    </source>
</evidence>
<keyword evidence="3" id="KW-1133">Transmembrane helix</keyword>
<keyword evidence="3" id="KW-0812">Transmembrane</keyword>
<dbReference type="InterPro" id="IPR041916">
    <property type="entry name" value="Anti_sigma_zinc_sf"/>
</dbReference>
<comment type="caution">
    <text evidence="5">The sequence shown here is derived from an EMBL/GenBank/DDBJ whole genome shotgun (WGS) entry which is preliminary data.</text>
</comment>
<evidence type="ECO:0000256" key="3">
    <source>
        <dbReference type="SAM" id="Phobius"/>
    </source>
</evidence>
<dbReference type="EMBL" id="JBHSJB010000016">
    <property type="protein sequence ID" value="MFC5055646.1"/>
    <property type="molecule type" value="Genomic_DNA"/>
</dbReference>
<dbReference type="Gene3D" id="1.10.10.1320">
    <property type="entry name" value="Anti-sigma factor, zinc-finger domain"/>
    <property type="match status" value="1"/>
</dbReference>